<dbReference type="PROSITE" id="PS50292">
    <property type="entry name" value="PEROXIDASE_3"/>
    <property type="match status" value="1"/>
</dbReference>
<evidence type="ECO:0000313" key="1">
    <source>
        <dbReference type="EMBL" id="KAL0155432.1"/>
    </source>
</evidence>
<organism evidence="1 2">
    <name type="scientific">Cirrhinus mrigala</name>
    <name type="common">Mrigala</name>
    <dbReference type="NCBI Taxonomy" id="683832"/>
    <lineage>
        <taxon>Eukaryota</taxon>
        <taxon>Metazoa</taxon>
        <taxon>Chordata</taxon>
        <taxon>Craniata</taxon>
        <taxon>Vertebrata</taxon>
        <taxon>Euteleostomi</taxon>
        <taxon>Actinopterygii</taxon>
        <taxon>Neopterygii</taxon>
        <taxon>Teleostei</taxon>
        <taxon>Ostariophysi</taxon>
        <taxon>Cypriniformes</taxon>
        <taxon>Cyprinidae</taxon>
        <taxon>Labeoninae</taxon>
        <taxon>Labeonini</taxon>
        <taxon>Cirrhinus</taxon>
    </lineage>
</organism>
<dbReference type="InterPro" id="IPR019791">
    <property type="entry name" value="Haem_peroxidase_animal"/>
</dbReference>
<comment type="caution">
    <text evidence="1">The sequence shown here is derived from an EMBL/GenBank/DDBJ whole genome shotgun (WGS) entry which is preliminary data.</text>
</comment>
<feature type="non-terminal residue" evidence="1">
    <location>
        <position position="193"/>
    </location>
</feature>
<proteinExistence type="predicted"/>
<dbReference type="SUPFAM" id="SSF48113">
    <property type="entry name" value="Heme-dependent peroxidases"/>
    <property type="match status" value="1"/>
</dbReference>
<dbReference type="Proteomes" id="UP001529510">
    <property type="component" value="Unassembled WGS sequence"/>
</dbReference>
<protein>
    <recommendedName>
        <fullName evidence="3">Eosinophil peroxidase</fullName>
    </recommendedName>
</protein>
<evidence type="ECO:0008006" key="3">
    <source>
        <dbReference type="Google" id="ProtNLM"/>
    </source>
</evidence>
<feature type="non-terminal residue" evidence="1">
    <location>
        <position position="1"/>
    </location>
</feature>
<keyword evidence="2" id="KW-1185">Reference proteome</keyword>
<sequence>VRSVSQEVLYTHNENISLDMSLSHLLVEWGQWIDHDLTLTPQSPSTATFKTGADCTRTCSRDTPCFPIQIPLSDPRMGTQSCMPFFRSAPSCTFPLGRREQLNAITAFVDASMVYGSSDGLATALRNLSSPLGLLAVNQFHSDKGFGFMPFLTRTQPNLDPCGPRERINPIPLPEATQRLNISMGNRSFCFQA</sequence>
<accession>A0ABD0MZS0</accession>
<dbReference type="InterPro" id="IPR037120">
    <property type="entry name" value="Haem_peroxidase_sf_animal"/>
</dbReference>
<dbReference type="AlphaFoldDB" id="A0ABD0MZS0"/>
<gene>
    <name evidence="1" type="ORF">M9458_049695</name>
</gene>
<evidence type="ECO:0000313" key="2">
    <source>
        <dbReference type="Proteomes" id="UP001529510"/>
    </source>
</evidence>
<dbReference type="InterPro" id="IPR010255">
    <property type="entry name" value="Haem_peroxidase_sf"/>
</dbReference>
<dbReference type="PANTHER" id="PTHR11475:SF63">
    <property type="entry name" value="EOSINOPHIL PEROXIDASE"/>
    <property type="match status" value="1"/>
</dbReference>
<reference evidence="1 2" key="1">
    <citation type="submission" date="2024-05" db="EMBL/GenBank/DDBJ databases">
        <title>Genome sequencing and assembly of Indian major carp, Cirrhinus mrigala (Hamilton, 1822).</title>
        <authorList>
            <person name="Mohindra V."/>
            <person name="Chowdhury L.M."/>
            <person name="Lal K."/>
            <person name="Jena J.K."/>
        </authorList>
    </citation>
    <scope>NUCLEOTIDE SEQUENCE [LARGE SCALE GENOMIC DNA]</scope>
    <source>
        <strain evidence="1">CM1030</strain>
        <tissue evidence="1">Blood</tissue>
    </source>
</reference>
<dbReference type="Pfam" id="PF03098">
    <property type="entry name" value="An_peroxidase"/>
    <property type="match status" value="1"/>
</dbReference>
<name>A0ABD0MZS0_CIRMR</name>
<dbReference type="Gene3D" id="1.10.640.10">
    <property type="entry name" value="Haem peroxidase domain superfamily, animal type"/>
    <property type="match status" value="1"/>
</dbReference>
<dbReference type="EMBL" id="JAMKFB020000025">
    <property type="protein sequence ID" value="KAL0155432.1"/>
    <property type="molecule type" value="Genomic_DNA"/>
</dbReference>
<dbReference type="PANTHER" id="PTHR11475">
    <property type="entry name" value="OXIDASE/PEROXIDASE"/>
    <property type="match status" value="1"/>
</dbReference>